<dbReference type="GO" id="GO:0017183">
    <property type="term" value="P:protein histidyl modification to diphthamide"/>
    <property type="evidence" value="ECO:0007669"/>
    <property type="project" value="InterPro"/>
</dbReference>
<dbReference type="Pfam" id="PF01866">
    <property type="entry name" value="Diphthamide_syn"/>
    <property type="match status" value="1"/>
</dbReference>
<dbReference type="STRING" id="53326.A0A016U0P6"/>
<proteinExistence type="predicted"/>
<dbReference type="NCBIfam" id="TIGR00322">
    <property type="entry name" value="diphth2_R"/>
    <property type="match status" value="1"/>
</dbReference>
<dbReference type="InterPro" id="IPR042263">
    <property type="entry name" value="DPH1/DPH2_1"/>
</dbReference>
<dbReference type="SFLD" id="SFLDS00032">
    <property type="entry name" value="Radical_SAM_3-amino-3-carboxyp"/>
    <property type="match status" value="1"/>
</dbReference>
<dbReference type="InterPro" id="IPR016435">
    <property type="entry name" value="DPH1/DPH2"/>
</dbReference>
<sequence length="288" mass="32032">MLEYKNTGLNFVESLQLMSGDAGSSVAQFFSTHTPADHPKDEPDVSSDKLTDLIKNFNDDQLKEFFHLDETVTWIRNNGYKRVALQLPDHFLSRAYCIAKFIELSADVKTFLLADTSYRSCCVDEVAAAHASCDAIVHYGDACLSALTENIPVKFVFGSFPVDLSTFGEVKSYINLSDDTSVLLLTDACYSENLVKLAETIEQSLRPSRLFRAVVVDPSHKDALPDNPDCVLTLGRLVPQEFCHASSVQVCFVGDPASPLLPLWLMTYPHCTSLLVFDPQTSTFEERQ</sequence>
<dbReference type="PANTHER" id="PTHR10762:SF2">
    <property type="entry name" value="2-(3-AMINO-3-CARBOXYPROPYL)HISTIDINE SYNTHASE SUBUNIT 2"/>
    <property type="match status" value="1"/>
</dbReference>
<dbReference type="Gene3D" id="3.40.50.11840">
    <property type="entry name" value="Diphthamide synthesis DPH1/DPH2 domain 1"/>
    <property type="match status" value="1"/>
</dbReference>
<name>A0A016U0P6_9BILA</name>
<accession>A0A016U0P6</accession>
<evidence type="ECO:0000313" key="2">
    <source>
        <dbReference type="Proteomes" id="UP000024635"/>
    </source>
</evidence>
<dbReference type="Proteomes" id="UP000024635">
    <property type="component" value="Unassembled WGS sequence"/>
</dbReference>
<keyword evidence="2" id="KW-1185">Reference proteome</keyword>
<reference evidence="2" key="1">
    <citation type="journal article" date="2015" name="Nat. Genet.">
        <title>The genome and transcriptome of the zoonotic hookworm Ancylostoma ceylanicum identify infection-specific gene families.</title>
        <authorList>
            <person name="Schwarz E.M."/>
            <person name="Hu Y."/>
            <person name="Antoshechkin I."/>
            <person name="Miller M.M."/>
            <person name="Sternberg P.W."/>
            <person name="Aroian R.V."/>
        </authorList>
    </citation>
    <scope>NUCLEOTIDE SEQUENCE</scope>
    <source>
        <strain evidence="2">HY135</strain>
    </source>
</reference>
<dbReference type="PANTHER" id="PTHR10762">
    <property type="entry name" value="DIPHTHAMIDE BIOSYNTHESIS PROTEIN"/>
    <property type="match status" value="1"/>
</dbReference>
<comment type="caution">
    <text evidence="1">The sequence shown here is derived from an EMBL/GenBank/DDBJ whole genome shotgun (WGS) entry which is preliminary data.</text>
</comment>
<evidence type="ECO:0000313" key="1">
    <source>
        <dbReference type="EMBL" id="EYC08427.1"/>
    </source>
</evidence>
<dbReference type="OrthoDB" id="449241at2759"/>
<organism evidence="1 2">
    <name type="scientific">Ancylostoma ceylanicum</name>
    <dbReference type="NCBI Taxonomy" id="53326"/>
    <lineage>
        <taxon>Eukaryota</taxon>
        <taxon>Metazoa</taxon>
        <taxon>Ecdysozoa</taxon>
        <taxon>Nematoda</taxon>
        <taxon>Chromadorea</taxon>
        <taxon>Rhabditida</taxon>
        <taxon>Rhabditina</taxon>
        <taxon>Rhabditomorpha</taxon>
        <taxon>Strongyloidea</taxon>
        <taxon>Ancylostomatidae</taxon>
        <taxon>Ancylostomatinae</taxon>
        <taxon>Ancylostoma</taxon>
    </lineage>
</organism>
<dbReference type="GO" id="GO:0090560">
    <property type="term" value="F:2-(3-amino-3-carboxypropyl)histidine synthase activity"/>
    <property type="evidence" value="ECO:0007669"/>
    <property type="project" value="InterPro"/>
</dbReference>
<gene>
    <name evidence="1" type="primary">Acey_s0066.g3758</name>
    <name evidence="1" type="ORF">Y032_0066g3758</name>
</gene>
<dbReference type="EMBL" id="JARK01001402">
    <property type="protein sequence ID" value="EYC08427.1"/>
    <property type="molecule type" value="Genomic_DNA"/>
</dbReference>
<dbReference type="AlphaFoldDB" id="A0A016U0P6"/>
<protein>
    <submittedName>
        <fullName evidence="1">Uncharacterized protein</fullName>
    </submittedName>
</protein>